<dbReference type="OrthoDB" id="6340174at2759"/>
<dbReference type="Proteomes" id="UP001153620">
    <property type="component" value="Chromosome 3"/>
</dbReference>
<dbReference type="EMBL" id="OU895879">
    <property type="protein sequence ID" value="CAG9808933.1"/>
    <property type="molecule type" value="Genomic_DNA"/>
</dbReference>
<dbReference type="AlphaFoldDB" id="A0A9N9WX25"/>
<feature type="chain" id="PRO_5040198199" evidence="2">
    <location>
        <begin position="21"/>
        <end position="281"/>
    </location>
</feature>
<keyword evidence="1" id="KW-0175">Coiled coil</keyword>
<name>A0A9N9WX25_9DIPT</name>
<protein>
    <submittedName>
        <fullName evidence="3">Uncharacterized protein</fullName>
    </submittedName>
</protein>
<evidence type="ECO:0000313" key="3">
    <source>
        <dbReference type="EMBL" id="CAG9808933.1"/>
    </source>
</evidence>
<organism evidence="3 4">
    <name type="scientific">Chironomus riparius</name>
    <dbReference type="NCBI Taxonomy" id="315576"/>
    <lineage>
        <taxon>Eukaryota</taxon>
        <taxon>Metazoa</taxon>
        <taxon>Ecdysozoa</taxon>
        <taxon>Arthropoda</taxon>
        <taxon>Hexapoda</taxon>
        <taxon>Insecta</taxon>
        <taxon>Pterygota</taxon>
        <taxon>Neoptera</taxon>
        <taxon>Endopterygota</taxon>
        <taxon>Diptera</taxon>
        <taxon>Nematocera</taxon>
        <taxon>Chironomoidea</taxon>
        <taxon>Chironomidae</taxon>
        <taxon>Chironominae</taxon>
        <taxon>Chironomus</taxon>
    </lineage>
</organism>
<accession>A0A9N9WX25</accession>
<dbReference type="PANTHER" id="PTHR21398:SF22">
    <property type="entry name" value="IP12060P-RELATED"/>
    <property type="match status" value="1"/>
</dbReference>
<dbReference type="PANTHER" id="PTHR21398">
    <property type="entry name" value="AGAP007094-PA"/>
    <property type="match status" value="1"/>
</dbReference>
<sequence length="281" mass="31391">MNQNFRILVVFVALLQEINCAVEIDKSLTISRRKDNDRSLTISRKKRLLPVIPPAPPLFPSILYGYNAATGILCAIAVPVALEEYNVFVSYNFEANYNMANVPGDAFPGPLNRLKLTDKYPTVDPLADANYADVVARNMKRTNEDIVEVESENATLRNIDDETTILPETEHEFTKRSPIFKTIFTRVGIYTMLESRLDANEINGKKCLLHAICESAKASFLSGNGILGHIFHILLTPSSSVKEKELPLEYYKAEILGLKGDCTKYEKACNLNVLGLFSTII</sequence>
<dbReference type="Pfam" id="PF07841">
    <property type="entry name" value="DM4_12"/>
    <property type="match status" value="1"/>
</dbReference>
<dbReference type="InterPro" id="IPR006631">
    <property type="entry name" value="DM4_12"/>
</dbReference>
<evidence type="ECO:0000313" key="4">
    <source>
        <dbReference type="Proteomes" id="UP001153620"/>
    </source>
</evidence>
<keyword evidence="2" id="KW-0732">Signal</keyword>
<keyword evidence="4" id="KW-1185">Reference proteome</keyword>
<evidence type="ECO:0000256" key="1">
    <source>
        <dbReference type="SAM" id="Coils"/>
    </source>
</evidence>
<feature type="signal peptide" evidence="2">
    <location>
        <begin position="1"/>
        <end position="20"/>
    </location>
</feature>
<reference evidence="3" key="1">
    <citation type="submission" date="2022-01" db="EMBL/GenBank/DDBJ databases">
        <authorList>
            <person name="King R."/>
        </authorList>
    </citation>
    <scope>NUCLEOTIDE SEQUENCE</scope>
</reference>
<dbReference type="SMART" id="SM00718">
    <property type="entry name" value="DM4_12"/>
    <property type="match status" value="1"/>
</dbReference>
<feature type="coiled-coil region" evidence="1">
    <location>
        <begin position="132"/>
        <end position="159"/>
    </location>
</feature>
<proteinExistence type="predicted"/>
<evidence type="ECO:0000256" key="2">
    <source>
        <dbReference type="SAM" id="SignalP"/>
    </source>
</evidence>
<gene>
    <name evidence="3" type="ORF">CHIRRI_LOCUS11767</name>
</gene>
<reference evidence="3" key="2">
    <citation type="submission" date="2022-10" db="EMBL/GenBank/DDBJ databases">
        <authorList>
            <consortium name="ENA_rothamsted_submissions"/>
            <consortium name="culmorum"/>
            <person name="King R."/>
        </authorList>
    </citation>
    <scope>NUCLEOTIDE SEQUENCE</scope>
</reference>